<dbReference type="PRINTS" id="PR00695">
    <property type="entry name" value="CUNO2RDTASE"/>
</dbReference>
<dbReference type="GO" id="GO:0050421">
    <property type="term" value="F:nitrite reductase (NO-forming) activity"/>
    <property type="evidence" value="ECO:0007669"/>
    <property type="project" value="UniProtKB-EC"/>
</dbReference>
<gene>
    <name evidence="16" type="ORF">Lnau_2610</name>
</gene>
<evidence type="ECO:0000256" key="8">
    <source>
        <dbReference type="ARBA" id="ARBA00022737"/>
    </source>
</evidence>
<dbReference type="Pfam" id="PF07732">
    <property type="entry name" value="Cu-oxidase_3"/>
    <property type="match status" value="1"/>
</dbReference>
<feature type="domain" description="Plastocyanin-like" evidence="15">
    <location>
        <begin position="90"/>
        <end position="190"/>
    </location>
</feature>
<dbReference type="SUPFAM" id="SSF49503">
    <property type="entry name" value="Cupredoxins"/>
    <property type="match status" value="2"/>
</dbReference>
<proteinExistence type="inferred from homology"/>
<dbReference type="Pfam" id="PF07731">
    <property type="entry name" value="Cu-oxidase_2"/>
    <property type="match status" value="1"/>
</dbReference>
<evidence type="ECO:0000256" key="13">
    <source>
        <dbReference type="SAM" id="SignalP"/>
    </source>
</evidence>
<dbReference type="CDD" id="cd13860">
    <property type="entry name" value="CuRO_1_2dMco_1"/>
    <property type="match status" value="1"/>
</dbReference>
<keyword evidence="10 12" id="KW-0186">Copper</keyword>
<comment type="cofactor">
    <cofactor evidence="1 12">
        <name>Cu(+)</name>
        <dbReference type="ChEBI" id="CHEBI:49552"/>
    </cofactor>
</comment>
<dbReference type="STRING" id="45070.Lnau_2610"/>
<evidence type="ECO:0000256" key="12">
    <source>
        <dbReference type="PIRSR" id="PIRSR601287-1"/>
    </source>
</evidence>
<dbReference type="PANTHER" id="PTHR11709:SF394">
    <property type="entry name" value="FI03373P-RELATED"/>
    <property type="match status" value="1"/>
</dbReference>
<keyword evidence="8" id="KW-0677">Repeat</keyword>
<evidence type="ECO:0000256" key="3">
    <source>
        <dbReference type="ARBA" id="ARBA00010609"/>
    </source>
</evidence>
<dbReference type="CDD" id="cd04202">
    <property type="entry name" value="CuRO_D2_2dMcoN_like"/>
    <property type="match status" value="1"/>
</dbReference>
<dbReference type="PATRIC" id="fig|45070.6.peg.2755"/>
<dbReference type="AlphaFoldDB" id="A0A0W0WKV5"/>
<feature type="binding site" description="type 1 copper site" evidence="12">
    <location>
        <position position="182"/>
    </location>
    <ligand>
        <name>Cu cation</name>
        <dbReference type="ChEBI" id="CHEBI:23378"/>
        <label>1</label>
    </ligand>
</feature>
<evidence type="ECO:0000256" key="11">
    <source>
        <dbReference type="ARBA" id="ARBA00049340"/>
    </source>
</evidence>
<evidence type="ECO:0000256" key="1">
    <source>
        <dbReference type="ARBA" id="ARBA00001960"/>
    </source>
</evidence>
<reference evidence="16 17" key="1">
    <citation type="submission" date="2015-11" db="EMBL/GenBank/DDBJ databases">
        <title>Genomic analysis of 38 Legionella species identifies large and diverse effector repertoires.</title>
        <authorList>
            <person name="Burstein D."/>
            <person name="Amaro F."/>
            <person name="Zusman T."/>
            <person name="Lifshitz Z."/>
            <person name="Cohen O."/>
            <person name="Gilbert J.A."/>
            <person name="Pupko T."/>
            <person name="Shuman H.A."/>
            <person name="Segal G."/>
        </authorList>
    </citation>
    <scope>NUCLEOTIDE SEQUENCE [LARGE SCALE GENOMIC DNA]</scope>
    <source>
        <strain evidence="16 17">ATCC 49506</strain>
    </source>
</reference>
<name>A0A0W0WKV5_9GAMM</name>
<dbReference type="OrthoDB" id="9757546at2"/>
<dbReference type="InterPro" id="IPR011706">
    <property type="entry name" value="Cu-oxidase_C"/>
</dbReference>
<feature type="chain" id="PRO_5006915544" description="Copper-containing nitrite reductase" evidence="13">
    <location>
        <begin position="22"/>
        <end position="348"/>
    </location>
</feature>
<keyword evidence="17" id="KW-1185">Reference proteome</keyword>
<comment type="similarity">
    <text evidence="3">Belongs to the multicopper oxidase family.</text>
</comment>
<dbReference type="PANTHER" id="PTHR11709">
    <property type="entry name" value="MULTI-COPPER OXIDASE"/>
    <property type="match status" value="1"/>
</dbReference>
<comment type="cofactor">
    <cofactor evidence="2 12">
        <name>Cu(2+)</name>
        <dbReference type="ChEBI" id="CHEBI:29036"/>
    </cofactor>
</comment>
<keyword evidence="7 12" id="KW-0479">Metal-binding</keyword>
<comment type="catalytic activity">
    <reaction evidence="11">
        <text>nitric oxide + Fe(III)-[cytochrome c] + H2O = Fe(II)-[cytochrome c] + nitrite + 2 H(+)</text>
        <dbReference type="Rhea" id="RHEA:15233"/>
        <dbReference type="Rhea" id="RHEA-COMP:10350"/>
        <dbReference type="Rhea" id="RHEA-COMP:14399"/>
        <dbReference type="ChEBI" id="CHEBI:15377"/>
        <dbReference type="ChEBI" id="CHEBI:15378"/>
        <dbReference type="ChEBI" id="CHEBI:16301"/>
        <dbReference type="ChEBI" id="CHEBI:16480"/>
        <dbReference type="ChEBI" id="CHEBI:29033"/>
        <dbReference type="ChEBI" id="CHEBI:29034"/>
        <dbReference type="EC" id="1.7.2.1"/>
    </reaction>
</comment>
<organism evidence="16 17">
    <name type="scientific">Legionella nautarum</name>
    <dbReference type="NCBI Taxonomy" id="45070"/>
    <lineage>
        <taxon>Bacteria</taxon>
        <taxon>Pseudomonadati</taxon>
        <taxon>Pseudomonadota</taxon>
        <taxon>Gammaproteobacteria</taxon>
        <taxon>Legionellales</taxon>
        <taxon>Legionellaceae</taxon>
        <taxon>Legionella</taxon>
    </lineage>
</organism>
<evidence type="ECO:0000313" key="16">
    <source>
        <dbReference type="EMBL" id="KTD32962.1"/>
    </source>
</evidence>
<keyword evidence="9 16" id="KW-0560">Oxidoreductase</keyword>
<evidence type="ECO:0000256" key="7">
    <source>
        <dbReference type="ARBA" id="ARBA00022723"/>
    </source>
</evidence>
<dbReference type="InterPro" id="IPR045087">
    <property type="entry name" value="Cu-oxidase_fam"/>
</dbReference>
<feature type="binding site" description="type 1 copper site" evidence="12">
    <location>
        <position position="169"/>
    </location>
    <ligand>
        <name>Cu cation</name>
        <dbReference type="ChEBI" id="CHEBI:23378"/>
        <label>1</label>
    </ligand>
</feature>
<dbReference type="InterPro" id="IPR008972">
    <property type="entry name" value="Cupredoxin"/>
</dbReference>
<dbReference type="EMBL" id="LNYO01000024">
    <property type="protein sequence ID" value="KTD32962.1"/>
    <property type="molecule type" value="Genomic_DNA"/>
</dbReference>
<comment type="caution">
    <text evidence="16">The sequence shown here is derived from an EMBL/GenBank/DDBJ whole genome shotgun (WGS) entry which is preliminary data.</text>
</comment>
<comment type="subunit">
    <text evidence="4">Homotrimer.</text>
</comment>
<feature type="binding site" description="type 1 copper site" evidence="12">
    <location>
        <position position="129"/>
    </location>
    <ligand>
        <name>Cu cation</name>
        <dbReference type="ChEBI" id="CHEBI:23378"/>
        <label>1</label>
    </ligand>
</feature>
<dbReference type="GO" id="GO:0005507">
    <property type="term" value="F:copper ion binding"/>
    <property type="evidence" value="ECO:0007669"/>
    <property type="project" value="InterPro"/>
</dbReference>
<evidence type="ECO:0000313" key="17">
    <source>
        <dbReference type="Proteomes" id="UP000054725"/>
    </source>
</evidence>
<dbReference type="Proteomes" id="UP000054725">
    <property type="component" value="Unassembled WGS sequence"/>
</dbReference>
<evidence type="ECO:0000256" key="5">
    <source>
        <dbReference type="ARBA" id="ARBA00011882"/>
    </source>
</evidence>
<feature type="binding site" description="type 1 copper site" evidence="12">
    <location>
        <position position="313"/>
    </location>
    <ligand>
        <name>Cu cation</name>
        <dbReference type="ChEBI" id="CHEBI:23378"/>
        <label>1</label>
    </ligand>
</feature>
<evidence type="ECO:0000256" key="2">
    <source>
        <dbReference type="ARBA" id="ARBA00001973"/>
    </source>
</evidence>
<evidence type="ECO:0000256" key="10">
    <source>
        <dbReference type="ARBA" id="ARBA00023008"/>
    </source>
</evidence>
<keyword evidence="13" id="KW-0732">Signal</keyword>
<feature type="domain" description="Plastocyanin-like" evidence="14">
    <location>
        <begin position="213"/>
        <end position="323"/>
    </location>
</feature>
<sequence>MIMKIVHSAVFLMLFSNMIIAKSASSVNSPGIETLPYKMDNGIKVFHLTPMVVTRTIYDKGIDKTTPFVKPENRLKNFKEMPFNIPSKKITGYGFNGSIPGPTIVVNEGDRVRIIVENKLPEPTSVHWHGLIVPNSEDGAGATTQPVIAPGKTFTYEFKVKQNGTFMYHSGFNDIKQVQKGMGGMFVALPKDKKIDKDYAILLQMFTLPENDSNPIVFTMDPSWFTFNGLVMPNFPVLEAKMGEKVRIRFGNLSMSAHPIHLHGYSFKVVGTEGGAIPESAQWPAATININPGETRDIEFVADNPGLWRLHCHKILHISNDTAYWKTKQPGLKLVPLGGMYTYLSVSP</sequence>
<evidence type="ECO:0000259" key="15">
    <source>
        <dbReference type="Pfam" id="PF07732"/>
    </source>
</evidence>
<dbReference type="InterPro" id="IPR001287">
    <property type="entry name" value="NO2-reductase_Cu"/>
</dbReference>
<evidence type="ECO:0000256" key="4">
    <source>
        <dbReference type="ARBA" id="ARBA00011233"/>
    </source>
</evidence>
<dbReference type="EC" id="1.7.2.1" evidence="5"/>
<dbReference type="InterPro" id="IPR011707">
    <property type="entry name" value="Cu-oxidase-like_N"/>
</dbReference>
<dbReference type="RefSeq" id="WP_058505595.1">
    <property type="nucleotide sequence ID" value="NZ_CAAAIF010000007.1"/>
</dbReference>
<evidence type="ECO:0000256" key="6">
    <source>
        <dbReference type="ARBA" id="ARBA00017290"/>
    </source>
</evidence>
<evidence type="ECO:0000259" key="14">
    <source>
        <dbReference type="Pfam" id="PF07731"/>
    </source>
</evidence>
<accession>A0A0W0WKV5</accession>
<dbReference type="Gene3D" id="2.60.40.420">
    <property type="entry name" value="Cupredoxins - blue copper proteins"/>
    <property type="match status" value="1"/>
</dbReference>
<evidence type="ECO:0000256" key="9">
    <source>
        <dbReference type="ARBA" id="ARBA00023002"/>
    </source>
</evidence>
<protein>
    <recommendedName>
        <fullName evidence="6">Copper-containing nitrite reductase</fullName>
        <ecNumber evidence="5">1.7.2.1</ecNumber>
    </recommendedName>
</protein>
<feature type="signal peptide" evidence="13">
    <location>
        <begin position="1"/>
        <end position="21"/>
    </location>
</feature>